<feature type="transmembrane region" description="Helical" evidence="1">
    <location>
        <begin position="150"/>
        <end position="175"/>
    </location>
</feature>
<gene>
    <name evidence="2" type="ORF">ERS852448_01582</name>
</gene>
<dbReference type="PANTHER" id="PTHR37305:SF1">
    <property type="entry name" value="MEMBRANE PROTEIN"/>
    <property type="match status" value="1"/>
</dbReference>
<reference evidence="2 3" key="1">
    <citation type="submission" date="2015-09" db="EMBL/GenBank/DDBJ databases">
        <authorList>
            <consortium name="Pathogen Informatics"/>
        </authorList>
    </citation>
    <scope>NUCLEOTIDE SEQUENCE [LARGE SCALE GENOMIC DNA]</scope>
    <source>
        <strain evidence="2 3">2789STDY5608891</strain>
    </source>
</reference>
<dbReference type="AlphaFoldDB" id="A0A173TLN1"/>
<evidence type="ECO:0000256" key="1">
    <source>
        <dbReference type="SAM" id="Phobius"/>
    </source>
</evidence>
<name>A0A173TLN1_EUBRA</name>
<feature type="transmembrane region" description="Helical" evidence="1">
    <location>
        <begin position="263"/>
        <end position="281"/>
    </location>
</feature>
<organism evidence="2 3">
    <name type="scientific">Eubacterium ramulus</name>
    <dbReference type="NCBI Taxonomy" id="39490"/>
    <lineage>
        <taxon>Bacteria</taxon>
        <taxon>Bacillati</taxon>
        <taxon>Bacillota</taxon>
        <taxon>Clostridia</taxon>
        <taxon>Eubacteriales</taxon>
        <taxon>Eubacteriaceae</taxon>
        <taxon>Eubacterium</taxon>
    </lineage>
</organism>
<dbReference type="PANTHER" id="PTHR37305">
    <property type="entry name" value="INTEGRAL MEMBRANE PROTEIN-RELATED"/>
    <property type="match status" value="1"/>
</dbReference>
<protein>
    <submittedName>
        <fullName evidence="2">ABC-type transport system involved in multi-copper enzyme maturation, permease component</fullName>
    </submittedName>
</protein>
<keyword evidence="1" id="KW-1133">Transmembrane helix</keyword>
<keyword evidence="1" id="KW-0472">Membrane</keyword>
<keyword evidence="1" id="KW-0812">Transmembrane</keyword>
<feature type="transmembrane region" description="Helical" evidence="1">
    <location>
        <begin position="76"/>
        <end position="95"/>
    </location>
</feature>
<evidence type="ECO:0000313" key="3">
    <source>
        <dbReference type="Proteomes" id="UP000095492"/>
    </source>
</evidence>
<evidence type="ECO:0000313" key="2">
    <source>
        <dbReference type="EMBL" id="CUN03772.1"/>
    </source>
</evidence>
<dbReference type="Proteomes" id="UP000095492">
    <property type="component" value="Unassembled WGS sequence"/>
</dbReference>
<sequence>MKSKTSCFNKAIFRKNMSRFWPVCAVYLAYLFFHITVRMFLNTRSYITAQSADTVSPATSRLTTMLECISGNLEPYVIFFAALVAAITVFSYLFSTRSCHMIHALPVKRSELFVTNYISGFLFLLLPQLITFLLNLIVCILNNISSVEYLLYWLLYTIGMSFLFYTLAVFCCMLTGHAVAAAVYYFVGHFLYIAIKSIATLIVSSMCYGMKILGDQVSTTLTETRDTVLSPFVYLLDHVSLNWSMNNDFTAVDQINMQGGMLIGLYCIAAVVFYILAYVFYQKRPLECTGDVVAFGWLYPCFRWMLSLVGGFGLSYLLSSLLFDNTARMATSLFVFLIPCSFISFFVSEMLLNKRFHVFSGKRWVEWAVCIAICLLGTGLIRSDAFHIERKIPETDQIAAIYMYADYEHLYRDEADFETLKKIHRNLLDHKQEYLSYSYQQNHSKYNLPETQNAEFATSIFSDSTGSNTSTSVSYSNGDYISSIQITYYLKNGRKVMRRYEIPVTNATLKDKTTPAYQISRLETGKEDLLRYLLCNNYEDISFINGNFSHVDKNGHDENVSLDQQQTETLYEALKADILAGNYPAGLGIHDTEDNPIYYDSFYFYGQVPGDIEYLTDLLPSGKSANTSGYYKAAPINAANTAVQNTRPENYYSSIEVSFSLSKSCTNTIQAMIDLGLIKSASDLITQDAFYAMINTQG</sequence>
<feature type="transmembrane region" description="Helical" evidence="1">
    <location>
        <begin position="182"/>
        <end position="203"/>
    </location>
</feature>
<dbReference type="OrthoDB" id="1706490at2"/>
<dbReference type="STRING" id="39490.ERS852448_01582"/>
<feature type="transmembrane region" description="Helical" evidence="1">
    <location>
        <begin position="20"/>
        <end position="41"/>
    </location>
</feature>
<feature type="transmembrane region" description="Helical" evidence="1">
    <location>
        <begin position="364"/>
        <end position="381"/>
    </location>
</feature>
<dbReference type="RefSeq" id="WP_055290242.1">
    <property type="nucleotide sequence ID" value="NZ_CP173382.1"/>
</dbReference>
<feature type="transmembrane region" description="Helical" evidence="1">
    <location>
        <begin position="302"/>
        <end position="323"/>
    </location>
</feature>
<proteinExistence type="predicted"/>
<dbReference type="GeneID" id="97391548"/>
<accession>A0A173TLN1</accession>
<feature type="transmembrane region" description="Helical" evidence="1">
    <location>
        <begin position="329"/>
        <end position="352"/>
    </location>
</feature>
<dbReference type="EMBL" id="CYYA01000009">
    <property type="protein sequence ID" value="CUN03772.1"/>
    <property type="molecule type" value="Genomic_DNA"/>
</dbReference>
<feature type="transmembrane region" description="Helical" evidence="1">
    <location>
        <begin position="116"/>
        <end position="144"/>
    </location>
</feature>